<gene>
    <name evidence="3" type="ORF">I7412_01820</name>
</gene>
<evidence type="ECO:0000256" key="2">
    <source>
        <dbReference type="ARBA" id="ARBA00023002"/>
    </source>
</evidence>
<accession>A0A937UN69</accession>
<evidence type="ECO:0000313" key="4">
    <source>
        <dbReference type="Proteomes" id="UP000604475"/>
    </source>
</evidence>
<name>A0A937UN69_9ACTN</name>
<evidence type="ECO:0000313" key="3">
    <source>
        <dbReference type="EMBL" id="MBL7625935.1"/>
    </source>
</evidence>
<dbReference type="PANTHER" id="PTHR43669">
    <property type="entry name" value="5-KETO-D-GLUCONATE 5-REDUCTASE"/>
    <property type="match status" value="1"/>
</dbReference>
<reference evidence="3" key="1">
    <citation type="submission" date="2020-12" db="EMBL/GenBank/DDBJ databases">
        <title>Genomic characterization of non-nitrogen-fixing Frankia strains.</title>
        <authorList>
            <person name="Carlos-Shanley C."/>
            <person name="Guerra T."/>
            <person name="Hahn D."/>
        </authorList>
    </citation>
    <scope>NUCLEOTIDE SEQUENCE</scope>
    <source>
        <strain evidence="3">CN6</strain>
    </source>
</reference>
<keyword evidence="2" id="KW-0560">Oxidoreductase</keyword>
<dbReference type="Gene3D" id="3.40.50.720">
    <property type="entry name" value="NAD(P)-binding Rossmann-like Domain"/>
    <property type="match status" value="1"/>
</dbReference>
<dbReference type="Pfam" id="PF13561">
    <property type="entry name" value="adh_short_C2"/>
    <property type="match status" value="1"/>
</dbReference>
<organism evidence="3 4">
    <name type="scientific">Frankia nepalensis</name>
    <dbReference type="NCBI Taxonomy" id="1836974"/>
    <lineage>
        <taxon>Bacteria</taxon>
        <taxon>Bacillati</taxon>
        <taxon>Actinomycetota</taxon>
        <taxon>Actinomycetes</taxon>
        <taxon>Frankiales</taxon>
        <taxon>Frankiaceae</taxon>
        <taxon>Frankia</taxon>
    </lineage>
</organism>
<dbReference type="GO" id="GO:0016491">
    <property type="term" value="F:oxidoreductase activity"/>
    <property type="evidence" value="ECO:0007669"/>
    <property type="project" value="UniProtKB-KW"/>
</dbReference>
<dbReference type="FunFam" id="3.40.50.720:FF:000084">
    <property type="entry name" value="Short-chain dehydrogenase reductase"/>
    <property type="match status" value="1"/>
</dbReference>
<dbReference type="InterPro" id="IPR002347">
    <property type="entry name" value="SDR_fam"/>
</dbReference>
<evidence type="ECO:0000256" key="1">
    <source>
        <dbReference type="ARBA" id="ARBA00006484"/>
    </source>
</evidence>
<dbReference type="PROSITE" id="PS00061">
    <property type="entry name" value="ADH_SHORT"/>
    <property type="match status" value="1"/>
</dbReference>
<dbReference type="AlphaFoldDB" id="A0A937UN69"/>
<sequence length="259" mass="26626">MFEPGRVAVITGIGPGMGRSIALGFARGGVDVVLAARRAERLEAVAAEVLALGREPLVVPTDITDADACRRLVDAAVARFGGVDILVQNGHHEGDWRPVLAADPDVWRGIFEVNLFGALHLVQAAVPVMRTRGGGSIILVNSGAAVRTPATMGAYSTSKSALAALARTLAIEVGGWGIRVNGVFLGPVLGENLERLGAGAADAAGASLDEWLEAKATEMPLGLVPTPDQCAGTVLFLASELATVVTGQHVAVNGGQWLS</sequence>
<dbReference type="SUPFAM" id="SSF51735">
    <property type="entry name" value="NAD(P)-binding Rossmann-fold domains"/>
    <property type="match status" value="1"/>
</dbReference>
<dbReference type="InterPro" id="IPR036291">
    <property type="entry name" value="NAD(P)-bd_dom_sf"/>
</dbReference>
<dbReference type="InterPro" id="IPR020904">
    <property type="entry name" value="Sc_DH/Rdtase_CS"/>
</dbReference>
<proteinExistence type="inferred from homology"/>
<dbReference type="PRINTS" id="PR00081">
    <property type="entry name" value="GDHRDH"/>
</dbReference>
<comment type="similarity">
    <text evidence="1">Belongs to the short-chain dehydrogenases/reductases (SDR) family.</text>
</comment>
<protein>
    <submittedName>
        <fullName evidence="3">SDR family oxidoreductase</fullName>
    </submittedName>
</protein>
<comment type="caution">
    <text evidence="3">The sequence shown here is derived from an EMBL/GenBank/DDBJ whole genome shotgun (WGS) entry which is preliminary data.</text>
</comment>
<dbReference type="Proteomes" id="UP000604475">
    <property type="component" value="Unassembled WGS sequence"/>
</dbReference>
<keyword evidence="4" id="KW-1185">Reference proteome</keyword>
<dbReference type="EMBL" id="JAEACQ010000122">
    <property type="protein sequence ID" value="MBL7625935.1"/>
    <property type="molecule type" value="Genomic_DNA"/>
</dbReference>
<dbReference type="PANTHER" id="PTHR43669:SF3">
    <property type="entry name" value="ALCOHOL DEHYDROGENASE, PUTATIVE (AFU_ORTHOLOGUE AFUA_3G03445)-RELATED"/>
    <property type="match status" value="1"/>
</dbReference>